<reference evidence="8 9" key="1">
    <citation type="journal article" date="2019" name="Microorganisms">
        <title>Genome Insights into the Novel Species Microvirga brassicacearum, a Rapeseed Endophyte with Biotechnological Potential.</title>
        <authorList>
            <person name="Jimenez-Gomez A."/>
            <person name="Saati-Santamaria Z."/>
            <person name="Igual J.M."/>
            <person name="Rivas R."/>
            <person name="Mateos P.F."/>
            <person name="Garcia-Fraile P."/>
        </authorList>
    </citation>
    <scope>NUCLEOTIDE SEQUENCE [LARGE SCALE GENOMIC DNA]</scope>
    <source>
        <strain evidence="8 9">CDVBN77</strain>
    </source>
</reference>
<evidence type="ECO:0008006" key="10">
    <source>
        <dbReference type="Google" id="ProtNLM"/>
    </source>
</evidence>
<dbReference type="Proteomes" id="UP000325684">
    <property type="component" value="Unassembled WGS sequence"/>
</dbReference>
<keyword evidence="3" id="KW-0472">Membrane</keyword>
<evidence type="ECO:0000256" key="6">
    <source>
        <dbReference type="ARBA" id="ARBA00023288"/>
    </source>
</evidence>
<evidence type="ECO:0000256" key="3">
    <source>
        <dbReference type="ARBA" id="ARBA00023136"/>
    </source>
</evidence>
<dbReference type="NCBIfam" id="NF047847">
    <property type="entry name" value="SS_mature_LptM"/>
    <property type="match status" value="1"/>
</dbReference>
<evidence type="ECO:0000256" key="2">
    <source>
        <dbReference type="ARBA" id="ARBA00022729"/>
    </source>
</evidence>
<evidence type="ECO:0000256" key="4">
    <source>
        <dbReference type="ARBA" id="ARBA00023139"/>
    </source>
</evidence>
<feature type="region of interest" description="Disordered" evidence="7">
    <location>
        <begin position="27"/>
        <end position="71"/>
    </location>
</feature>
<organism evidence="8 9">
    <name type="scientific">Microvirga brassicacearum</name>
    <dbReference type="NCBI Taxonomy" id="2580413"/>
    <lineage>
        <taxon>Bacteria</taxon>
        <taxon>Pseudomonadati</taxon>
        <taxon>Pseudomonadota</taxon>
        <taxon>Alphaproteobacteria</taxon>
        <taxon>Hyphomicrobiales</taxon>
        <taxon>Methylobacteriaceae</taxon>
        <taxon>Microvirga</taxon>
    </lineage>
</organism>
<dbReference type="EMBL" id="VCMV01000003">
    <property type="protein sequence ID" value="KAB0269181.1"/>
    <property type="molecule type" value="Genomic_DNA"/>
</dbReference>
<comment type="subcellular location">
    <subcellularLocation>
        <location evidence="1">Cell outer membrane</location>
        <topology evidence="1">Lipid-anchor</topology>
    </subcellularLocation>
</comment>
<keyword evidence="6" id="KW-0449">Lipoprotein</keyword>
<keyword evidence="9" id="KW-1185">Reference proteome</keyword>
<evidence type="ECO:0000313" key="8">
    <source>
        <dbReference type="EMBL" id="KAB0269181.1"/>
    </source>
</evidence>
<keyword evidence="4" id="KW-0564">Palmitate</keyword>
<dbReference type="InterPro" id="IPR032831">
    <property type="entry name" value="LptM_cons"/>
</dbReference>
<accession>A0A5N3PHG0</accession>
<protein>
    <recommendedName>
        <fullName evidence="10">Lipoprotein</fullName>
    </recommendedName>
</protein>
<name>A0A5N3PHG0_9HYPH</name>
<dbReference type="RefSeq" id="WP_150942239.1">
    <property type="nucleotide sequence ID" value="NZ_VCMV01000003.1"/>
</dbReference>
<evidence type="ECO:0000256" key="7">
    <source>
        <dbReference type="SAM" id="MobiDB-lite"/>
    </source>
</evidence>
<gene>
    <name evidence="8" type="ORF">FEZ63_03500</name>
</gene>
<proteinExistence type="predicted"/>
<dbReference type="AlphaFoldDB" id="A0A5N3PHG0"/>
<comment type="caution">
    <text evidence="8">The sequence shown here is derived from an EMBL/GenBank/DDBJ whole genome shotgun (WGS) entry which is preliminary data.</text>
</comment>
<sequence>MSSSLAFSRALLVAGIVLLGLSACGRRGALEPPPDPNAAPAQQAADGTSASQGALPSPVGTPRKTSNRPITIPKTRFILDPIL</sequence>
<evidence type="ECO:0000313" key="9">
    <source>
        <dbReference type="Proteomes" id="UP000325684"/>
    </source>
</evidence>
<evidence type="ECO:0000256" key="1">
    <source>
        <dbReference type="ARBA" id="ARBA00004459"/>
    </source>
</evidence>
<evidence type="ECO:0000256" key="5">
    <source>
        <dbReference type="ARBA" id="ARBA00023237"/>
    </source>
</evidence>
<keyword evidence="5" id="KW-0998">Cell outer membrane</keyword>
<dbReference type="OrthoDB" id="8020981at2"/>
<keyword evidence="2" id="KW-0732">Signal</keyword>